<accession>A0A1R1JVN5</accession>
<sequence>MAKREKHLLDDIQLRRWVSAGEKLARSDGDGLTFTLSAAGTATWVLRYRQGGPQKEVTIGNYPDISLAAARKAARDFRAAIDRGADPALEKQRTKARATKVSNVRTLVEDFRAKKLSGLAADTITYRNWDLDKVILPKLGVIPVDQVQPSDVVHMLTSAKRTWTISKRILTTAKQLFAHACGLRLIDTNPAAGVDLVSLMGPRPPIKRRVMLTEAELRGLLASIEDIGTENALALRILLATCVRSVELAKARWEYVDMERGTWWVPEEHVKVRRGFTVPLTPTVVGWFRQLQSLAGTSEWVLPARHERRRRNQGGDTHVGETTLWAAIRRAFDRGDLDIRRFTPHDTRSTAKGHMRNLGVSNEISELALNHKLKGMEAIYDVRDDIPERRAALELWAAYLESCASGKDWNVTPLRAAS</sequence>
<evidence type="ECO:0000256" key="4">
    <source>
        <dbReference type="ARBA" id="ARBA00023172"/>
    </source>
</evidence>
<evidence type="ECO:0000259" key="5">
    <source>
        <dbReference type="PROSITE" id="PS51898"/>
    </source>
</evidence>
<evidence type="ECO:0000256" key="2">
    <source>
        <dbReference type="ARBA" id="ARBA00022908"/>
    </source>
</evidence>
<dbReference type="Gene3D" id="1.10.443.10">
    <property type="entry name" value="Intergrase catalytic core"/>
    <property type="match status" value="1"/>
</dbReference>
<dbReference type="OrthoDB" id="9775880at2"/>
<dbReference type="PANTHER" id="PTHR30629:SF2">
    <property type="entry name" value="PROPHAGE INTEGRASE INTS-RELATED"/>
    <property type="match status" value="1"/>
</dbReference>
<dbReference type="InterPro" id="IPR013762">
    <property type="entry name" value="Integrase-like_cat_sf"/>
</dbReference>
<dbReference type="Pfam" id="PF22022">
    <property type="entry name" value="Phage_int_M"/>
    <property type="match status" value="1"/>
</dbReference>
<evidence type="ECO:0000313" key="6">
    <source>
        <dbReference type="EMBL" id="OMG89707.1"/>
    </source>
</evidence>
<keyword evidence="4" id="KW-0233">DNA recombination</keyword>
<dbReference type="Pfam" id="PF13356">
    <property type="entry name" value="Arm-DNA-bind_3"/>
    <property type="match status" value="1"/>
</dbReference>
<gene>
    <name evidence="6" type="ORF">BIZ92_23105</name>
</gene>
<reference evidence="6 7" key="1">
    <citation type="submission" date="2016-09" db="EMBL/GenBank/DDBJ databases">
        <title>Phylogenomics of Achromobacter.</title>
        <authorList>
            <person name="Jeukens J."/>
            <person name="Freschi L."/>
            <person name="Vincent A.T."/>
            <person name="Emond-Rheault J.-G."/>
            <person name="Kukavica-Ibrulj I."/>
            <person name="Charette S.J."/>
            <person name="Levesque R.C."/>
        </authorList>
    </citation>
    <scope>NUCLEOTIDE SEQUENCE [LARGE SCALE GENOMIC DNA]</scope>
    <source>
        <strain evidence="6 7">AUS488</strain>
    </source>
</reference>
<dbReference type="PANTHER" id="PTHR30629">
    <property type="entry name" value="PROPHAGE INTEGRASE"/>
    <property type="match status" value="1"/>
</dbReference>
<protein>
    <submittedName>
        <fullName evidence="6">Integrase</fullName>
    </submittedName>
</protein>
<dbReference type="InterPro" id="IPR053876">
    <property type="entry name" value="Phage_int_M"/>
</dbReference>
<dbReference type="Gene3D" id="3.30.160.390">
    <property type="entry name" value="Integrase, DNA-binding domain"/>
    <property type="match status" value="1"/>
</dbReference>
<dbReference type="GO" id="GO:0006310">
    <property type="term" value="P:DNA recombination"/>
    <property type="evidence" value="ECO:0007669"/>
    <property type="project" value="UniProtKB-KW"/>
</dbReference>
<dbReference type="Gene3D" id="1.10.150.130">
    <property type="match status" value="1"/>
</dbReference>
<dbReference type="AlphaFoldDB" id="A0A1R1JVN5"/>
<dbReference type="InterPro" id="IPR010998">
    <property type="entry name" value="Integrase_recombinase_N"/>
</dbReference>
<dbReference type="GO" id="GO:0003677">
    <property type="term" value="F:DNA binding"/>
    <property type="evidence" value="ECO:0007669"/>
    <property type="project" value="UniProtKB-KW"/>
</dbReference>
<dbReference type="InterPro" id="IPR050808">
    <property type="entry name" value="Phage_Integrase"/>
</dbReference>
<dbReference type="InterPro" id="IPR038488">
    <property type="entry name" value="Integrase_DNA-bd_sf"/>
</dbReference>
<evidence type="ECO:0000313" key="7">
    <source>
        <dbReference type="Proteomes" id="UP000187251"/>
    </source>
</evidence>
<keyword evidence="3" id="KW-0238">DNA-binding</keyword>
<comment type="caution">
    <text evidence="6">The sequence shown here is derived from an EMBL/GenBank/DDBJ whole genome shotgun (WGS) entry which is preliminary data.</text>
</comment>
<dbReference type="Proteomes" id="UP000187251">
    <property type="component" value="Unassembled WGS sequence"/>
</dbReference>
<dbReference type="Pfam" id="PF00589">
    <property type="entry name" value="Phage_integrase"/>
    <property type="match status" value="1"/>
</dbReference>
<organism evidence="6 7">
    <name type="scientific">Alcaligenes xylosoxydans xylosoxydans</name>
    <name type="common">Achromobacter xylosoxidans</name>
    <dbReference type="NCBI Taxonomy" id="85698"/>
    <lineage>
        <taxon>Bacteria</taxon>
        <taxon>Pseudomonadati</taxon>
        <taxon>Pseudomonadota</taxon>
        <taxon>Betaproteobacteria</taxon>
        <taxon>Burkholderiales</taxon>
        <taxon>Alcaligenaceae</taxon>
        <taxon>Achromobacter</taxon>
    </lineage>
</organism>
<evidence type="ECO:0000256" key="3">
    <source>
        <dbReference type="ARBA" id="ARBA00023125"/>
    </source>
</evidence>
<dbReference type="InterPro" id="IPR002104">
    <property type="entry name" value="Integrase_catalytic"/>
</dbReference>
<dbReference type="InterPro" id="IPR011010">
    <property type="entry name" value="DNA_brk_join_enz"/>
</dbReference>
<comment type="similarity">
    <text evidence="1">Belongs to the 'phage' integrase family.</text>
</comment>
<dbReference type="InterPro" id="IPR025166">
    <property type="entry name" value="Integrase_DNA_bind_dom"/>
</dbReference>
<keyword evidence="2" id="KW-0229">DNA integration</keyword>
<feature type="domain" description="Tyr recombinase" evidence="5">
    <location>
        <begin position="207"/>
        <end position="394"/>
    </location>
</feature>
<name>A0A1R1JVN5_ALCXX</name>
<dbReference type="PROSITE" id="PS51898">
    <property type="entry name" value="TYR_RECOMBINASE"/>
    <property type="match status" value="1"/>
</dbReference>
<evidence type="ECO:0000256" key="1">
    <source>
        <dbReference type="ARBA" id="ARBA00008857"/>
    </source>
</evidence>
<dbReference type="EMBL" id="MJMN01000009">
    <property type="protein sequence ID" value="OMG89707.1"/>
    <property type="molecule type" value="Genomic_DNA"/>
</dbReference>
<dbReference type="CDD" id="cd00801">
    <property type="entry name" value="INT_P4_C"/>
    <property type="match status" value="1"/>
</dbReference>
<proteinExistence type="inferred from homology"/>
<dbReference type="GO" id="GO:0015074">
    <property type="term" value="P:DNA integration"/>
    <property type="evidence" value="ECO:0007669"/>
    <property type="project" value="UniProtKB-KW"/>
</dbReference>
<dbReference type="SUPFAM" id="SSF56349">
    <property type="entry name" value="DNA breaking-rejoining enzymes"/>
    <property type="match status" value="1"/>
</dbReference>